<name>A0AAV0XRL5_9HEMI</name>
<protein>
    <recommendedName>
        <fullName evidence="3">Peptidase aspartic putative domain-containing protein</fullName>
    </recommendedName>
</protein>
<dbReference type="GO" id="GO:0006508">
    <property type="term" value="P:proteolysis"/>
    <property type="evidence" value="ECO:0007669"/>
    <property type="project" value="InterPro"/>
</dbReference>
<evidence type="ECO:0008006" key="3">
    <source>
        <dbReference type="Google" id="ProtNLM"/>
    </source>
</evidence>
<dbReference type="Pfam" id="PF13650">
    <property type="entry name" value="Asp_protease_2"/>
    <property type="match status" value="1"/>
</dbReference>
<sequence>MHQVRILLDSGSQISAITTDCATRLGLKRNKSHVEVVGLSQQPVSKVKGVTQCDFFPLQSEQPRFKANNVIILSQITGSMPTCSLPATVRTRYQHLVLADPEFDQPGTVDMLIGGDLYPMVLQSKADIIHTPGLPSAMHTNLGWIIVGSIKDSTALPLMSLTISTVPVLNETLQRFWNCSSTLDHRRRTMRGVVL</sequence>
<dbReference type="GO" id="GO:0004190">
    <property type="term" value="F:aspartic-type endopeptidase activity"/>
    <property type="evidence" value="ECO:0007669"/>
    <property type="project" value="InterPro"/>
</dbReference>
<dbReference type="AlphaFoldDB" id="A0AAV0XRL5"/>
<keyword evidence="2" id="KW-1185">Reference proteome</keyword>
<dbReference type="Gene3D" id="2.40.70.10">
    <property type="entry name" value="Acid Proteases"/>
    <property type="match status" value="1"/>
</dbReference>
<organism evidence="1 2">
    <name type="scientific">Macrosiphum euphorbiae</name>
    <name type="common">potato aphid</name>
    <dbReference type="NCBI Taxonomy" id="13131"/>
    <lineage>
        <taxon>Eukaryota</taxon>
        <taxon>Metazoa</taxon>
        <taxon>Ecdysozoa</taxon>
        <taxon>Arthropoda</taxon>
        <taxon>Hexapoda</taxon>
        <taxon>Insecta</taxon>
        <taxon>Pterygota</taxon>
        <taxon>Neoptera</taxon>
        <taxon>Paraneoptera</taxon>
        <taxon>Hemiptera</taxon>
        <taxon>Sternorrhyncha</taxon>
        <taxon>Aphidomorpha</taxon>
        <taxon>Aphidoidea</taxon>
        <taxon>Aphididae</taxon>
        <taxon>Macrosiphini</taxon>
        <taxon>Macrosiphum</taxon>
    </lineage>
</organism>
<dbReference type="PROSITE" id="PS00141">
    <property type="entry name" value="ASP_PROTEASE"/>
    <property type="match status" value="1"/>
</dbReference>
<comment type="caution">
    <text evidence="1">The sequence shown here is derived from an EMBL/GenBank/DDBJ whole genome shotgun (WGS) entry which is preliminary data.</text>
</comment>
<reference evidence="1 2" key="1">
    <citation type="submission" date="2023-01" db="EMBL/GenBank/DDBJ databases">
        <authorList>
            <person name="Whitehead M."/>
        </authorList>
    </citation>
    <scope>NUCLEOTIDE SEQUENCE [LARGE SCALE GENOMIC DNA]</scope>
</reference>
<gene>
    <name evidence="1" type="ORF">MEUPH1_LOCUS24170</name>
</gene>
<accession>A0AAV0XRL5</accession>
<proteinExistence type="predicted"/>
<evidence type="ECO:0000313" key="2">
    <source>
        <dbReference type="Proteomes" id="UP001160148"/>
    </source>
</evidence>
<dbReference type="InterPro" id="IPR021109">
    <property type="entry name" value="Peptidase_aspartic_dom_sf"/>
</dbReference>
<dbReference type="InterPro" id="IPR001969">
    <property type="entry name" value="Aspartic_peptidase_AS"/>
</dbReference>
<dbReference type="EMBL" id="CARXXK010000124">
    <property type="protein sequence ID" value="CAI6370001.1"/>
    <property type="molecule type" value="Genomic_DNA"/>
</dbReference>
<evidence type="ECO:0000313" key="1">
    <source>
        <dbReference type="EMBL" id="CAI6370001.1"/>
    </source>
</evidence>
<dbReference type="Proteomes" id="UP001160148">
    <property type="component" value="Unassembled WGS sequence"/>
</dbReference>